<dbReference type="InterPro" id="IPR029044">
    <property type="entry name" value="Nucleotide-diphossugar_trans"/>
</dbReference>
<comment type="caution">
    <text evidence="5">The sequence shown here is derived from an EMBL/GenBank/DDBJ whole genome shotgun (WGS) entry which is preliminary data.</text>
</comment>
<feature type="domain" description="Glycosyltransferase 2-like" evidence="4">
    <location>
        <begin position="7"/>
        <end position="120"/>
    </location>
</feature>
<dbReference type="PANTHER" id="PTHR43179">
    <property type="entry name" value="RHAMNOSYLTRANSFERASE WBBL"/>
    <property type="match status" value="1"/>
</dbReference>
<dbReference type="AlphaFoldDB" id="A0A369XQR6"/>
<evidence type="ECO:0000256" key="3">
    <source>
        <dbReference type="ARBA" id="ARBA00022679"/>
    </source>
</evidence>
<dbReference type="Pfam" id="PF00535">
    <property type="entry name" value="Glycos_transf_2"/>
    <property type="match status" value="1"/>
</dbReference>
<evidence type="ECO:0000259" key="4">
    <source>
        <dbReference type="Pfam" id="PF00535"/>
    </source>
</evidence>
<evidence type="ECO:0000313" key="5">
    <source>
        <dbReference type="EMBL" id="RDE51176.1"/>
    </source>
</evidence>
<accession>A0A369XQR6</accession>
<evidence type="ECO:0000256" key="2">
    <source>
        <dbReference type="ARBA" id="ARBA00022676"/>
    </source>
</evidence>
<dbReference type="Gene3D" id="3.90.550.10">
    <property type="entry name" value="Spore Coat Polysaccharide Biosynthesis Protein SpsA, Chain A"/>
    <property type="match status" value="1"/>
</dbReference>
<proteinExistence type="inferred from homology"/>
<gene>
    <name evidence="5" type="ORF">DVS81_07640</name>
</gene>
<dbReference type="InterPro" id="IPR001173">
    <property type="entry name" value="Glyco_trans_2-like"/>
</dbReference>
<sequence length="300" mass="33528">MNVLAAIVTHNRCSLLERCIDHLKAQTRAPDAILVVNNASTDGTVEMLQRRDISFVTQENVGSAGGWYRGIQHALEHGFDAVWLMDDDGFSDPSALALLADALRPGVACASSVVVREDERTRFVFPFPVLDSAGIPVIWGWPRKLPLLDDLRRVAVDGTYPFAHFFNGALISLEAVRKAGNVNRDYYIYGDEVDYFFRLRRVGSVVSVLDALHYHPDVSKRPYSPIKVYYYVKNSLVLNTRYFNVAWFRHGMVLAALLGRMASRNGLGFVASLLIGRHAYAFYSAIVRGLQGKVGKDFRA</sequence>
<evidence type="ECO:0000256" key="1">
    <source>
        <dbReference type="ARBA" id="ARBA00006739"/>
    </source>
</evidence>
<comment type="similarity">
    <text evidence="1">Belongs to the glycosyltransferase 2 family.</text>
</comment>
<dbReference type="PANTHER" id="PTHR43179:SF12">
    <property type="entry name" value="GALACTOFURANOSYLTRANSFERASE GLFT2"/>
    <property type="match status" value="1"/>
</dbReference>
<dbReference type="SUPFAM" id="SSF53448">
    <property type="entry name" value="Nucleotide-diphospho-sugar transferases"/>
    <property type="match status" value="1"/>
</dbReference>
<keyword evidence="2" id="KW-0328">Glycosyltransferase</keyword>
<reference evidence="5 6" key="1">
    <citation type="submission" date="2018-05" db="EMBL/GenBank/DDBJ databases">
        <title>Integrated omic analyses show evidence that a Ca. Accumulibacter phosphatis strain performs denitrification under micro-aerobic conditions.</title>
        <authorList>
            <person name="Camejo P.Y."/>
            <person name="Katherine M.D."/>
            <person name="Daniel N.R."/>
        </authorList>
    </citation>
    <scope>NUCLEOTIDE SEQUENCE [LARGE SCALE GENOMIC DNA]</scope>
    <source>
        <strain evidence="5">UW-LDO-IC</strain>
    </source>
</reference>
<dbReference type="EMBL" id="QPGA01000010">
    <property type="protein sequence ID" value="RDE51176.1"/>
    <property type="molecule type" value="Genomic_DNA"/>
</dbReference>
<dbReference type="GO" id="GO:0016757">
    <property type="term" value="F:glycosyltransferase activity"/>
    <property type="evidence" value="ECO:0007669"/>
    <property type="project" value="UniProtKB-KW"/>
</dbReference>
<evidence type="ECO:0000313" key="6">
    <source>
        <dbReference type="Proteomes" id="UP000253831"/>
    </source>
</evidence>
<name>A0A369XQR6_9PROT</name>
<protein>
    <submittedName>
        <fullName evidence="5">Glycosyltransferase</fullName>
    </submittedName>
</protein>
<keyword evidence="3 5" id="KW-0808">Transferase</keyword>
<dbReference type="Proteomes" id="UP000253831">
    <property type="component" value="Unassembled WGS sequence"/>
</dbReference>
<organism evidence="5 6">
    <name type="scientific">Candidatus Accumulibacter meliphilus</name>
    <dbReference type="NCBI Taxonomy" id="2211374"/>
    <lineage>
        <taxon>Bacteria</taxon>
        <taxon>Pseudomonadati</taxon>
        <taxon>Pseudomonadota</taxon>
        <taxon>Betaproteobacteria</taxon>
        <taxon>Candidatus Accumulibacter</taxon>
    </lineage>
</organism>